<dbReference type="Gene3D" id="3.40.50.300">
    <property type="entry name" value="P-loop containing nucleotide triphosphate hydrolases"/>
    <property type="match status" value="1"/>
</dbReference>
<protein>
    <recommendedName>
        <fullName evidence="11">Sulfotransferase</fullName>
        <ecNumber evidence="11">2.8.2.-</ecNumber>
    </recommendedName>
</protein>
<keyword evidence="6" id="KW-1133">Transmembrane helix</keyword>
<name>A0A9D3LZE3_ANGAN</name>
<keyword evidence="10" id="KW-0119">Carbohydrate metabolism</keyword>
<keyword evidence="7" id="KW-0333">Golgi apparatus</keyword>
<dbReference type="FunFam" id="3.40.50.300:FF:000703">
    <property type="entry name" value="Sulfotransferase"/>
    <property type="match status" value="1"/>
</dbReference>
<dbReference type="Proteomes" id="UP001044222">
    <property type="component" value="Chromosome 11"/>
</dbReference>
<sequence>MATFRSSPFPSMPRCRLTAPALVTLVLLQGVTVVLLFGWYGRLLPSAKPPPAEGKVHVLLLSSWRSGSSFLGQVFSQHPDVFYLMEPGWHVWTTLRQPGAWALRMAVRDLVRSVFQCDLSVLESYTPAQRNVSHLFMWSHSRALCSPPACPLTPREAFSNETECKRRCDARGLGGAERACRSYSHVVLKEVRFFDLEPLYPLLRDPALDVRVVHLYRVLQEVCRSHVRIHETAALKPPDFLRGRYRLVRYEDVVRDPLAEIRAVYDFAGLRMSERLRDWIYRVTHGKGKGTRKEAFQITERNAADVSQAWRSALPHAKVRRIQELCRGAMDVLGYRPVESEEEQRQLDLDLLLPRQGYRFSWLPPKTGPRPPPRE</sequence>
<evidence type="ECO:0000256" key="11">
    <source>
        <dbReference type="RuleBase" id="RU361155"/>
    </source>
</evidence>
<evidence type="ECO:0000256" key="10">
    <source>
        <dbReference type="ARBA" id="ARBA00023277"/>
    </source>
</evidence>
<evidence type="ECO:0000256" key="6">
    <source>
        <dbReference type="ARBA" id="ARBA00022989"/>
    </source>
</evidence>
<dbReference type="GO" id="GO:0000139">
    <property type="term" value="C:Golgi membrane"/>
    <property type="evidence" value="ECO:0007669"/>
    <property type="project" value="UniProtKB-SubCell"/>
</dbReference>
<keyword evidence="9" id="KW-0325">Glycoprotein</keyword>
<dbReference type="PANTHER" id="PTHR10704:SF4">
    <property type="entry name" value="CARBOHYDRATE SULFOTRANSFERASE 6"/>
    <property type="match status" value="1"/>
</dbReference>
<keyword evidence="3 11" id="KW-0808">Transferase</keyword>
<dbReference type="GO" id="GO:0006790">
    <property type="term" value="P:sulfur compound metabolic process"/>
    <property type="evidence" value="ECO:0007669"/>
    <property type="project" value="TreeGrafter"/>
</dbReference>
<dbReference type="InterPro" id="IPR027417">
    <property type="entry name" value="P-loop_NTPase"/>
</dbReference>
<evidence type="ECO:0000256" key="7">
    <source>
        <dbReference type="ARBA" id="ARBA00023034"/>
    </source>
</evidence>
<dbReference type="EC" id="2.8.2.-" evidence="11"/>
<dbReference type="GO" id="GO:0006044">
    <property type="term" value="P:N-acetylglucosamine metabolic process"/>
    <property type="evidence" value="ECO:0007669"/>
    <property type="project" value="TreeGrafter"/>
</dbReference>
<dbReference type="GO" id="GO:0001517">
    <property type="term" value="F:N-acetylglucosamine 6-O-sulfotransferase activity"/>
    <property type="evidence" value="ECO:0007669"/>
    <property type="project" value="TreeGrafter"/>
</dbReference>
<dbReference type="AlphaFoldDB" id="A0A9D3LZE3"/>
<reference evidence="13" key="1">
    <citation type="submission" date="2021-01" db="EMBL/GenBank/DDBJ databases">
        <title>A chromosome-scale assembly of European eel, Anguilla anguilla.</title>
        <authorList>
            <person name="Henkel C."/>
            <person name="Jong-Raadsen S.A."/>
            <person name="Dufour S."/>
            <person name="Weltzien F.-A."/>
            <person name="Palstra A.P."/>
            <person name="Pelster B."/>
            <person name="Spaink H.P."/>
            <person name="Van Den Thillart G.E."/>
            <person name="Jansen H."/>
            <person name="Zahm M."/>
            <person name="Klopp C."/>
            <person name="Cedric C."/>
            <person name="Louis A."/>
            <person name="Berthelot C."/>
            <person name="Parey E."/>
            <person name="Roest Crollius H."/>
            <person name="Montfort J."/>
            <person name="Robinson-Rechavi M."/>
            <person name="Bucao C."/>
            <person name="Bouchez O."/>
            <person name="Gislard M."/>
            <person name="Lluch J."/>
            <person name="Milhes M."/>
            <person name="Lampietro C."/>
            <person name="Lopez Roques C."/>
            <person name="Donnadieu C."/>
            <person name="Braasch I."/>
            <person name="Desvignes T."/>
            <person name="Postlethwait J."/>
            <person name="Bobe J."/>
            <person name="Guiguen Y."/>
            <person name="Dirks R."/>
        </authorList>
    </citation>
    <scope>NUCLEOTIDE SEQUENCE</scope>
    <source>
        <strain evidence="13">Tag_6206</strain>
        <tissue evidence="13">Liver</tissue>
    </source>
</reference>
<dbReference type="EMBL" id="JAFIRN010000011">
    <property type="protein sequence ID" value="KAG5839806.1"/>
    <property type="molecule type" value="Genomic_DNA"/>
</dbReference>
<evidence type="ECO:0000256" key="4">
    <source>
        <dbReference type="ARBA" id="ARBA00022692"/>
    </source>
</evidence>
<comment type="similarity">
    <text evidence="2">Belongs to the sulfotransferase 1 family. Gal/GlcNAc/GalNAc subfamily.</text>
</comment>
<gene>
    <name evidence="13" type="ORF">ANANG_G00208900</name>
</gene>
<evidence type="ECO:0000256" key="2">
    <source>
        <dbReference type="ARBA" id="ARBA00005530"/>
    </source>
</evidence>
<organism evidence="13 14">
    <name type="scientific">Anguilla anguilla</name>
    <name type="common">European freshwater eel</name>
    <name type="synonym">Muraena anguilla</name>
    <dbReference type="NCBI Taxonomy" id="7936"/>
    <lineage>
        <taxon>Eukaryota</taxon>
        <taxon>Metazoa</taxon>
        <taxon>Chordata</taxon>
        <taxon>Craniata</taxon>
        <taxon>Vertebrata</taxon>
        <taxon>Euteleostomi</taxon>
        <taxon>Actinopterygii</taxon>
        <taxon>Neopterygii</taxon>
        <taxon>Teleostei</taxon>
        <taxon>Anguilliformes</taxon>
        <taxon>Anguillidae</taxon>
        <taxon>Anguilla</taxon>
    </lineage>
</organism>
<feature type="domain" description="Sulfotransferase" evidence="12">
    <location>
        <begin position="241"/>
        <end position="331"/>
    </location>
</feature>
<proteinExistence type="inferred from homology"/>
<evidence type="ECO:0000256" key="3">
    <source>
        <dbReference type="ARBA" id="ARBA00022679"/>
    </source>
</evidence>
<keyword evidence="4" id="KW-0812">Transmembrane</keyword>
<keyword evidence="14" id="KW-1185">Reference proteome</keyword>
<comment type="subcellular location">
    <subcellularLocation>
        <location evidence="1">Golgi apparatus membrane</location>
        <topology evidence="1">Single-pass type II membrane protein</topology>
    </subcellularLocation>
</comment>
<evidence type="ECO:0000256" key="8">
    <source>
        <dbReference type="ARBA" id="ARBA00023136"/>
    </source>
</evidence>
<dbReference type="InterPro" id="IPR051135">
    <property type="entry name" value="Gal/GlcNAc/GalNAc_ST"/>
</dbReference>
<accession>A0A9D3LZE3</accession>
<evidence type="ECO:0000256" key="9">
    <source>
        <dbReference type="ARBA" id="ARBA00023180"/>
    </source>
</evidence>
<keyword evidence="5" id="KW-0735">Signal-anchor</keyword>
<dbReference type="InterPro" id="IPR000863">
    <property type="entry name" value="Sulfotransferase_dom"/>
</dbReference>
<dbReference type="Pfam" id="PF00685">
    <property type="entry name" value="Sulfotransfer_1"/>
    <property type="match status" value="1"/>
</dbReference>
<evidence type="ECO:0000256" key="5">
    <source>
        <dbReference type="ARBA" id="ARBA00022968"/>
    </source>
</evidence>
<evidence type="ECO:0000313" key="13">
    <source>
        <dbReference type="EMBL" id="KAG5839806.1"/>
    </source>
</evidence>
<dbReference type="PANTHER" id="PTHR10704">
    <property type="entry name" value="CARBOHYDRATE SULFOTRANSFERASE"/>
    <property type="match status" value="1"/>
</dbReference>
<evidence type="ECO:0000256" key="1">
    <source>
        <dbReference type="ARBA" id="ARBA00004323"/>
    </source>
</evidence>
<comment type="caution">
    <text evidence="13">The sequence shown here is derived from an EMBL/GenBank/DDBJ whole genome shotgun (WGS) entry which is preliminary data.</text>
</comment>
<dbReference type="SUPFAM" id="SSF52540">
    <property type="entry name" value="P-loop containing nucleoside triphosphate hydrolases"/>
    <property type="match status" value="1"/>
</dbReference>
<evidence type="ECO:0000259" key="12">
    <source>
        <dbReference type="Pfam" id="PF00685"/>
    </source>
</evidence>
<keyword evidence="8" id="KW-0472">Membrane</keyword>
<evidence type="ECO:0000313" key="14">
    <source>
        <dbReference type="Proteomes" id="UP001044222"/>
    </source>
</evidence>